<comment type="caution">
    <text evidence="10">The sequence shown here is derived from an EMBL/GenBank/DDBJ whole genome shotgun (WGS) entry which is preliminary data.</text>
</comment>
<reference evidence="10" key="2">
    <citation type="journal article" date="2024" name="Plant">
        <title>Genomic evolution and insights into agronomic trait innovations of Sesamum species.</title>
        <authorList>
            <person name="Miao H."/>
            <person name="Wang L."/>
            <person name="Qu L."/>
            <person name="Liu H."/>
            <person name="Sun Y."/>
            <person name="Le M."/>
            <person name="Wang Q."/>
            <person name="Wei S."/>
            <person name="Zheng Y."/>
            <person name="Lin W."/>
            <person name="Duan Y."/>
            <person name="Cao H."/>
            <person name="Xiong S."/>
            <person name="Wang X."/>
            <person name="Wei L."/>
            <person name="Li C."/>
            <person name="Ma Q."/>
            <person name="Ju M."/>
            <person name="Zhao R."/>
            <person name="Li G."/>
            <person name="Mu C."/>
            <person name="Tian Q."/>
            <person name="Mei H."/>
            <person name="Zhang T."/>
            <person name="Gao T."/>
            <person name="Zhang H."/>
        </authorList>
    </citation>
    <scope>NUCLEOTIDE SEQUENCE</scope>
    <source>
        <strain evidence="10">G01</strain>
    </source>
</reference>
<dbReference type="InterPro" id="IPR021825">
    <property type="entry name" value="RETICULATA-related"/>
</dbReference>
<evidence type="ECO:0000256" key="2">
    <source>
        <dbReference type="ARBA" id="ARBA00010793"/>
    </source>
</evidence>
<evidence type="ECO:0000256" key="4">
    <source>
        <dbReference type="ARBA" id="ARBA00022640"/>
    </source>
</evidence>
<dbReference type="Pfam" id="PF11891">
    <property type="entry name" value="RETICULATA-like"/>
    <property type="match status" value="1"/>
</dbReference>
<keyword evidence="3" id="KW-0150">Chloroplast</keyword>
<dbReference type="PANTHER" id="PTHR31620:SF8">
    <property type="entry name" value="PROTEIN RETICULATA-RELATED 4, CHLOROPLASTIC-LIKE"/>
    <property type="match status" value="1"/>
</dbReference>
<evidence type="ECO:0000256" key="3">
    <source>
        <dbReference type="ARBA" id="ARBA00022528"/>
    </source>
</evidence>
<evidence type="ECO:0000313" key="10">
    <source>
        <dbReference type="EMBL" id="KAL0379862.1"/>
    </source>
</evidence>
<dbReference type="AlphaFoldDB" id="A0AAW2RI68"/>
<accession>A0AAW2RI68</accession>
<evidence type="ECO:0000256" key="7">
    <source>
        <dbReference type="ARBA" id="ARBA00022989"/>
    </source>
</evidence>
<comment type="similarity">
    <text evidence="2">Belongs to the RETICULATA family.</text>
</comment>
<evidence type="ECO:0000256" key="9">
    <source>
        <dbReference type="SAM" id="MobiDB-lite"/>
    </source>
</evidence>
<proteinExistence type="inferred from homology"/>
<sequence length="405" mass="43251">MATAVFSHLTTHFTVSPTGHHRSSYQYPTSLNYPFLATHFCKASLSCTSSPILGSLPSPRRASFITFSGSGGGGDGSHGGGGRGSGGGGGGDSDGDAGERNRAEAIMALAEAGRSLDSIPKDLAAAIEAGRIPGSIVYRFFELEKSPFLGWLLQFGGFKERLLADDLFMTKVAIECGVGIFTKTAAELEKRRENFTKELDFVFADVVMAIVADFMLVWLPAPTVSLRPAVAVTAGGLNKFFYGCPDNAFQIALAGTSYSLLQRVGAIVRNGAKLFGVGTSASLIGTGVTNLLISARKAVDKSFAGEAEDLPVFSTSAAYGVYMSNICMFLLTYRCSFCISADCFLPNRYQILAGVIEQRILEPLLHEQKLILGALCFAVRTGNTFLGSLMWVDYARWIGVQRSRG</sequence>
<keyword evidence="5" id="KW-0812">Transmembrane</keyword>
<feature type="region of interest" description="Disordered" evidence="9">
    <location>
        <begin position="67"/>
        <end position="98"/>
    </location>
</feature>
<gene>
    <name evidence="10" type="ORF">Sangu_0050500</name>
</gene>
<feature type="compositionally biased region" description="Gly residues" evidence="9">
    <location>
        <begin position="69"/>
        <end position="92"/>
    </location>
</feature>
<keyword evidence="8" id="KW-0472">Membrane</keyword>
<keyword evidence="7" id="KW-1133">Transmembrane helix</keyword>
<dbReference type="PANTHER" id="PTHR31620">
    <property type="entry name" value="PROTEIN RETICULATA-RELATED 2, CHLOROPLASTIC-RELATED"/>
    <property type="match status" value="1"/>
</dbReference>
<name>A0AAW2RI68_9LAMI</name>
<reference evidence="10" key="1">
    <citation type="submission" date="2020-06" db="EMBL/GenBank/DDBJ databases">
        <authorList>
            <person name="Li T."/>
            <person name="Hu X."/>
            <person name="Zhang T."/>
            <person name="Song X."/>
            <person name="Zhang H."/>
            <person name="Dai N."/>
            <person name="Sheng W."/>
            <person name="Hou X."/>
            <person name="Wei L."/>
        </authorList>
    </citation>
    <scope>NUCLEOTIDE SEQUENCE</scope>
    <source>
        <strain evidence="10">G01</strain>
        <tissue evidence="10">Leaf</tissue>
    </source>
</reference>
<organism evidence="10">
    <name type="scientific">Sesamum angustifolium</name>
    <dbReference type="NCBI Taxonomy" id="2727405"/>
    <lineage>
        <taxon>Eukaryota</taxon>
        <taxon>Viridiplantae</taxon>
        <taxon>Streptophyta</taxon>
        <taxon>Embryophyta</taxon>
        <taxon>Tracheophyta</taxon>
        <taxon>Spermatophyta</taxon>
        <taxon>Magnoliopsida</taxon>
        <taxon>eudicotyledons</taxon>
        <taxon>Gunneridae</taxon>
        <taxon>Pentapetalae</taxon>
        <taxon>asterids</taxon>
        <taxon>lamiids</taxon>
        <taxon>Lamiales</taxon>
        <taxon>Pedaliaceae</taxon>
        <taxon>Sesamum</taxon>
    </lineage>
</organism>
<comment type="subcellular location">
    <subcellularLocation>
        <location evidence="1">Plastid</location>
        <location evidence="1">Chloroplast membrane</location>
        <topology evidence="1">Multi-pass membrane protein</topology>
    </subcellularLocation>
</comment>
<evidence type="ECO:0000256" key="6">
    <source>
        <dbReference type="ARBA" id="ARBA00022946"/>
    </source>
</evidence>
<dbReference type="GO" id="GO:0031969">
    <property type="term" value="C:chloroplast membrane"/>
    <property type="evidence" value="ECO:0007669"/>
    <property type="project" value="UniProtKB-SubCell"/>
</dbReference>
<evidence type="ECO:0000256" key="8">
    <source>
        <dbReference type="ARBA" id="ARBA00023136"/>
    </source>
</evidence>
<protein>
    <submittedName>
        <fullName evidence="10">Protein RETICULATA-RELATED 4, chloroplastic</fullName>
    </submittedName>
</protein>
<keyword evidence="4" id="KW-0934">Plastid</keyword>
<evidence type="ECO:0000256" key="5">
    <source>
        <dbReference type="ARBA" id="ARBA00022692"/>
    </source>
</evidence>
<keyword evidence="6" id="KW-0809">Transit peptide</keyword>
<evidence type="ECO:0000256" key="1">
    <source>
        <dbReference type="ARBA" id="ARBA00004508"/>
    </source>
</evidence>
<dbReference type="EMBL" id="JACGWK010000001">
    <property type="protein sequence ID" value="KAL0379862.1"/>
    <property type="molecule type" value="Genomic_DNA"/>
</dbReference>